<reference evidence="2" key="1">
    <citation type="submission" date="2021-03" db="EMBL/GenBank/DDBJ databases">
        <title>Genomic analysis provides insights into the functional capacity of soil bacteria communities inhabiting an altitudinal gradient in the Atacama Desert.</title>
        <authorList>
            <person name="Gonzalez M."/>
            <person name="Maldonado J."/>
            <person name="Maza F."/>
            <person name="Hodar C."/>
            <person name="Cortes M."/>
            <person name="Palma R."/>
            <person name="Andreani C."/>
            <person name="Gaete A."/>
            <person name="Vasquez-Dean J."/>
            <person name="Acuna V."/>
            <person name="Aguado M."/>
            <person name="Mandakovic D."/>
            <person name="Latorre M."/>
            <person name="Orellana A."/>
            <person name="Gutierrez R."/>
            <person name="Montecino M."/>
            <person name="Allende M."/>
            <person name="Maass A."/>
            <person name="Cambiazo V."/>
        </authorList>
    </citation>
    <scope>NUCLEOTIDE SEQUENCE</scope>
    <source>
        <strain evidence="2">ISL-25</strain>
    </source>
</reference>
<evidence type="ECO:0000313" key="3">
    <source>
        <dbReference type="Proteomes" id="UP000692896"/>
    </source>
</evidence>
<dbReference type="InterPro" id="IPR029068">
    <property type="entry name" value="Glyas_Bleomycin-R_OHBP_Dase"/>
</dbReference>
<proteinExistence type="predicted"/>
<name>A0A944DIT0_PSEFL</name>
<sequence>MNTVPSSSTCSHVLLWVRDLHQAVASFRTAGFQVAYATPKARAQHAHIWFSQGPIIELLTTPRHAWLFKWPIDCLAGRGAGRRMLRWASKGEGFCDLALLCDDRALVPRLKSLAAGGVAMGRTVNWRRTCENGSQTRFRFVYPRHDRLPFLVTPYQPCQHPAQLTHPNGATGLVSIHLGVHPADHTAVNLLAGGDPLLRIHPAEHTGVQAVEIAGLAHPLNLHGARLLGCPAPQGEEPHA</sequence>
<dbReference type="EMBL" id="JAGGOB010000014">
    <property type="protein sequence ID" value="MBT2328503.1"/>
    <property type="molecule type" value="Genomic_DNA"/>
</dbReference>
<dbReference type="Pfam" id="PF13468">
    <property type="entry name" value="Glyoxalase_3"/>
    <property type="match status" value="1"/>
</dbReference>
<protein>
    <submittedName>
        <fullName evidence="2">VOC family protein</fullName>
    </submittedName>
</protein>
<dbReference type="Gene3D" id="3.10.180.10">
    <property type="entry name" value="2,3-Dihydroxybiphenyl 1,2-Dioxygenase, domain 1"/>
    <property type="match status" value="1"/>
</dbReference>
<gene>
    <name evidence="2" type="ORF">J7E47_07205</name>
</gene>
<evidence type="ECO:0000259" key="1">
    <source>
        <dbReference type="Pfam" id="PF13468"/>
    </source>
</evidence>
<comment type="caution">
    <text evidence="2">The sequence shown here is derived from an EMBL/GenBank/DDBJ whole genome shotgun (WGS) entry which is preliminary data.</text>
</comment>
<feature type="domain" description="Glyoxalase-like" evidence="1">
    <location>
        <begin position="12"/>
        <end position="188"/>
    </location>
</feature>
<organism evidence="2 3">
    <name type="scientific">Pseudomonas fluorescens</name>
    <dbReference type="NCBI Taxonomy" id="294"/>
    <lineage>
        <taxon>Bacteria</taxon>
        <taxon>Pseudomonadati</taxon>
        <taxon>Pseudomonadota</taxon>
        <taxon>Gammaproteobacteria</taxon>
        <taxon>Pseudomonadales</taxon>
        <taxon>Pseudomonadaceae</taxon>
        <taxon>Pseudomonas</taxon>
    </lineage>
</organism>
<evidence type="ECO:0000313" key="2">
    <source>
        <dbReference type="EMBL" id="MBT2328503.1"/>
    </source>
</evidence>
<dbReference type="RefSeq" id="WP_214911954.1">
    <property type="nucleotide sequence ID" value="NZ_JAGGNX010000014.1"/>
</dbReference>
<dbReference type="InterPro" id="IPR025870">
    <property type="entry name" value="Glyoxalase-like_dom"/>
</dbReference>
<dbReference type="AlphaFoldDB" id="A0A944DIT0"/>
<accession>A0A944DIT0</accession>
<dbReference type="Proteomes" id="UP000692896">
    <property type="component" value="Unassembled WGS sequence"/>
</dbReference>
<dbReference type="SUPFAM" id="SSF54593">
    <property type="entry name" value="Glyoxalase/Bleomycin resistance protein/Dihydroxybiphenyl dioxygenase"/>
    <property type="match status" value="1"/>
</dbReference>